<organism evidence="2 3">
    <name type="scientific">Xenorhabdus bovienii str. puntauvense</name>
    <dbReference type="NCBI Taxonomy" id="1398201"/>
    <lineage>
        <taxon>Bacteria</taxon>
        <taxon>Pseudomonadati</taxon>
        <taxon>Pseudomonadota</taxon>
        <taxon>Gammaproteobacteria</taxon>
        <taxon>Enterobacterales</taxon>
        <taxon>Morganellaceae</taxon>
        <taxon>Xenorhabdus</taxon>
    </lineage>
</organism>
<dbReference type="EMBL" id="CBSW010000179">
    <property type="protein sequence ID" value="CDG97392.1"/>
    <property type="molecule type" value="Genomic_DNA"/>
</dbReference>
<evidence type="ECO:0008006" key="4">
    <source>
        <dbReference type="Google" id="ProtNLM"/>
    </source>
</evidence>
<reference evidence="2" key="1">
    <citation type="submission" date="2013-07" db="EMBL/GenBank/DDBJ databases">
        <title>Sub-species coevolution in mutualistic symbiosis.</title>
        <authorList>
            <person name="Murfin K."/>
            <person name="Klassen J."/>
            <person name="Lee M."/>
            <person name="Forst S."/>
            <person name="Stock P."/>
            <person name="Goodrich-Blair H."/>
        </authorList>
    </citation>
    <scope>NUCLEOTIDE SEQUENCE [LARGE SCALE GENOMIC DNA]</scope>
    <source>
        <strain evidence="2">Puntauvense</strain>
    </source>
</reference>
<evidence type="ECO:0000313" key="3">
    <source>
        <dbReference type="Proteomes" id="UP000028511"/>
    </source>
</evidence>
<keyword evidence="1" id="KW-1133">Transmembrane helix</keyword>
<feature type="transmembrane region" description="Helical" evidence="1">
    <location>
        <begin position="7"/>
        <end position="25"/>
    </location>
</feature>
<sequence>MRQYMGYIAAYSWCFITAFSMLLTSEVSQRLSPFIVCFFTFALTTVVFLSYNIRNIGTLWRRIQEKCVIGPVLGINVSSFVSWGLLIYPLTYLQPTLVATLTLGINPIATAVISRLFLKQLFPVKLLGTSLALFLIIVFLSIRAWYGEGIISGTPHLQIVLSLLCCYLSGIATSVNNILTKKIMANGFGIVDVMCLRFYFTIIISGIVGFSTHKVVLNQDLALSILQTTLVFVIIPLVLIQLALKSLDPLRVAIISPLMPVLVVLLQLYGNTSILSEATISATMITWLLVSLGTYWAMKKV</sequence>
<dbReference type="HOGENOM" id="CLU_075521_1_0_6"/>
<dbReference type="Proteomes" id="UP000028511">
    <property type="component" value="Unassembled WGS sequence"/>
</dbReference>
<feature type="transmembrane region" description="Helical" evidence="1">
    <location>
        <begin position="222"/>
        <end position="240"/>
    </location>
</feature>
<evidence type="ECO:0000256" key="1">
    <source>
        <dbReference type="SAM" id="Phobius"/>
    </source>
</evidence>
<evidence type="ECO:0000313" key="2">
    <source>
        <dbReference type="EMBL" id="CDG97392.1"/>
    </source>
</evidence>
<dbReference type="RefSeq" id="WP_038201805.1">
    <property type="nucleotide sequence ID" value="NZ_CAWLWN010000025.1"/>
</dbReference>
<name>A0A077NG06_XENBV</name>
<accession>A0A077NG06</accession>
<feature type="transmembrane region" description="Helical" evidence="1">
    <location>
        <begin position="278"/>
        <end position="298"/>
    </location>
</feature>
<feature type="transmembrane region" description="Helical" evidence="1">
    <location>
        <begin position="31"/>
        <end position="51"/>
    </location>
</feature>
<feature type="transmembrane region" description="Helical" evidence="1">
    <location>
        <begin position="97"/>
        <end position="118"/>
    </location>
</feature>
<dbReference type="AlphaFoldDB" id="A0A077NG06"/>
<feature type="transmembrane region" description="Helical" evidence="1">
    <location>
        <begin position="252"/>
        <end position="272"/>
    </location>
</feature>
<keyword evidence="1" id="KW-0472">Membrane</keyword>
<feature type="transmembrane region" description="Helical" evidence="1">
    <location>
        <begin position="158"/>
        <end position="179"/>
    </location>
</feature>
<comment type="caution">
    <text evidence="2">The sequence shown here is derived from an EMBL/GenBank/DDBJ whole genome shotgun (WGS) entry which is preliminary data.</text>
</comment>
<feature type="transmembrane region" description="Helical" evidence="1">
    <location>
        <begin position="72"/>
        <end position="91"/>
    </location>
</feature>
<protein>
    <recommendedName>
        <fullName evidence="4">EamA domain-containing protein</fullName>
    </recommendedName>
</protein>
<keyword evidence="1" id="KW-0812">Transmembrane</keyword>
<feature type="transmembrane region" description="Helical" evidence="1">
    <location>
        <begin position="191"/>
        <end position="210"/>
    </location>
</feature>
<gene>
    <name evidence="2" type="ORF">XBP1_260005</name>
</gene>
<feature type="transmembrane region" description="Helical" evidence="1">
    <location>
        <begin position="125"/>
        <end position="146"/>
    </location>
</feature>
<proteinExistence type="predicted"/>